<dbReference type="RefSeq" id="WP_067692431.1">
    <property type="nucleotide sequence ID" value="NZ_LLZH01000156.1"/>
</dbReference>
<accession>A0A101JTX7</accession>
<comment type="caution">
    <text evidence="1">The sequence shown here is derived from an EMBL/GenBank/DDBJ whole genome shotgun (WGS) entry which is preliminary data.</text>
</comment>
<organism evidence="1 2">
    <name type="scientific">Actinoplanes awajinensis subsp. mycoplanecinus</name>
    <dbReference type="NCBI Taxonomy" id="135947"/>
    <lineage>
        <taxon>Bacteria</taxon>
        <taxon>Bacillati</taxon>
        <taxon>Actinomycetota</taxon>
        <taxon>Actinomycetes</taxon>
        <taxon>Micromonosporales</taxon>
        <taxon>Micromonosporaceae</taxon>
        <taxon>Actinoplanes</taxon>
    </lineage>
</organism>
<dbReference type="EMBL" id="LLZH01000156">
    <property type="protein sequence ID" value="KUL33043.1"/>
    <property type="molecule type" value="Genomic_DNA"/>
</dbReference>
<protein>
    <submittedName>
        <fullName evidence="1">Uncharacterized protein</fullName>
    </submittedName>
</protein>
<dbReference type="OrthoDB" id="4252561at2"/>
<keyword evidence="2" id="KW-1185">Reference proteome</keyword>
<evidence type="ECO:0000313" key="1">
    <source>
        <dbReference type="EMBL" id="KUL33043.1"/>
    </source>
</evidence>
<proteinExistence type="predicted"/>
<evidence type="ECO:0000313" key="2">
    <source>
        <dbReference type="Proteomes" id="UP000053244"/>
    </source>
</evidence>
<name>A0A101JTX7_9ACTN</name>
<dbReference type="Proteomes" id="UP000053244">
    <property type="component" value="Unassembled WGS sequence"/>
</dbReference>
<dbReference type="AlphaFoldDB" id="A0A101JTX7"/>
<gene>
    <name evidence="1" type="ORF">ADL15_18705</name>
</gene>
<reference evidence="1 2" key="1">
    <citation type="submission" date="2015-10" db="EMBL/GenBank/DDBJ databases">
        <authorList>
            <person name="Gilbert D.G."/>
        </authorList>
    </citation>
    <scope>NUCLEOTIDE SEQUENCE [LARGE SCALE GENOMIC DNA]</scope>
    <source>
        <strain evidence="1 2">NRRL B-16712</strain>
    </source>
</reference>
<dbReference type="Gene3D" id="2.30.320.10">
    <property type="entry name" value="YwqG-like"/>
    <property type="match status" value="1"/>
</dbReference>
<sequence>MAKVDSLAAFRAEARGSGVPEAEIERWIAEFALPCALLYLPEQAPEGAPVVGTAGGRPLLPVQAWPPGLPLLVSVDLAAIPRDAIGLPLPEDGRLLLFGDLRENKPTFMSYSPHQLIYVPVGTEVSVRPPPPALRPRAAVPRPGGEIRHLPARRVLRAVTAADHLVSRGRLGDQDVVRGSTARSASGRAAVISRPD</sequence>